<dbReference type="PANTHER" id="PTHR46795">
    <property type="entry name" value="ABC TRANSPORTER PERMEASE-RELATED-RELATED"/>
    <property type="match status" value="1"/>
</dbReference>
<keyword evidence="4 6" id="KW-1133">Transmembrane helix</keyword>
<dbReference type="GO" id="GO:0005886">
    <property type="term" value="C:plasma membrane"/>
    <property type="evidence" value="ECO:0007669"/>
    <property type="project" value="UniProtKB-SubCell"/>
</dbReference>
<feature type="transmembrane region" description="Helical" evidence="6">
    <location>
        <begin position="149"/>
        <end position="172"/>
    </location>
</feature>
<feature type="transmembrane region" description="Helical" evidence="6">
    <location>
        <begin position="58"/>
        <end position="78"/>
    </location>
</feature>
<feature type="transmembrane region" description="Helical" evidence="6">
    <location>
        <begin position="531"/>
        <end position="556"/>
    </location>
</feature>
<dbReference type="GO" id="GO:0055085">
    <property type="term" value="P:transmembrane transport"/>
    <property type="evidence" value="ECO:0007669"/>
    <property type="project" value="UniProtKB-UniRule"/>
</dbReference>
<evidence type="ECO:0000313" key="9">
    <source>
        <dbReference type="Proteomes" id="UP000184080"/>
    </source>
</evidence>
<proteinExistence type="inferred from homology"/>
<comment type="subcellular location">
    <subcellularLocation>
        <location evidence="1 6">Cell membrane</location>
        <topology evidence="1 6">Multi-pass membrane protein</topology>
    </subcellularLocation>
</comment>
<feature type="transmembrane region" description="Helical" evidence="6">
    <location>
        <begin position="230"/>
        <end position="254"/>
    </location>
</feature>
<keyword evidence="9" id="KW-1185">Reference proteome</keyword>
<reference evidence="8 9" key="1">
    <citation type="submission" date="2016-11" db="EMBL/GenBank/DDBJ databases">
        <authorList>
            <person name="Jaros S."/>
            <person name="Januszkiewicz K."/>
            <person name="Wedrychowicz H."/>
        </authorList>
    </citation>
    <scope>NUCLEOTIDE SEQUENCE [LARGE SCALE GENOMIC DNA]</scope>
    <source>
        <strain evidence="8 9">DSM 21864</strain>
    </source>
</reference>
<keyword evidence="5 6" id="KW-0472">Membrane</keyword>
<feature type="transmembrane region" description="Helical" evidence="6">
    <location>
        <begin position="286"/>
        <end position="311"/>
    </location>
</feature>
<protein>
    <submittedName>
        <fullName evidence="8">Putative ABC transport system permease protein</fullName>
    </submittedName>
</protein>
<keyword evidence="2 6" id="KW-1003">Cell membrane</keyword>
<feature type="transmembrane region" description="Helical" evidence="6">
    <location>
        <begin position="590"/>
        <end position="612"/>
    </location>
</feature>
<feature type="transmembrane region" description="Helical" evidence="6">
    <location>
        <begin position="106"/>
        <end position="129"/>
    </location>
</feature>
<comment type="similarity">
    <text evidence="6">Belongs to the ABC-4 integral membrane protein family.</text>
</comment>
<evidence type="ECO:0000313" key="8">
    <source>
        <dbReference type="EMBL" id="SHJ90145.1"/>
    </source>
</evidence>
<keyword evidence="3 6" id="KW-0812">Transmembrane</keyword>
<dbReference type="STRING" id="1121298.SAMN05444401_0067"/>
<dbReference type="InterPro" id="IPR052536">
    <property type="entry name" value="ABC-4_Integral_Memb_Prot"/>
</dbReference>
<dbReference type="Proteomes" id="UP000184080">
    <property type="component" value="Unassembled WGS sequence"/>
</dbReference>
<dbReference type="RefSeq" id="WP_073011604.1">
    <property type="nucleotide sequence ID" value="NZ_FQZO01000010.1"/>
</dbReference>
<dbReference type="InterPro" id="IPR027022">
    <property type="entry name" value="ABC_permease_BceB-typ"/>
</dbReference>
<evidence type="ECO:0000256" key="2">
    <source>
        <dbReference type="ARBA" id="ARBA00022475"/>
    </source>
</evidence>
<feature type="transmembrane region" description="Helical" evidence="6">
    <location>
        <begin position="201"/>
        <end position="218"/>
    </location>
</feature>
<evidence type="ECO:0000259" key="7">
    <source>
        <dbReference type="Pfam" id="PF02687"/>
    </source>
</evidence>
<dbReference type="Pfam" id="PF02687">
    <property type="entry name" value="FtsX"/>
    <property type="match status" value="1"/>
</dbReference>
<feature type="domain" description="ABC3 transporter permease C-terminal" evidence="7">
    <location>
        <begin position="65"/>
        <end position="171"/>
    </location>
</feature>
<dbReference type="OrthoDB" id="9781780at2"/>
<evidence type="ECO:0000256" key="1">
    <source>
        <dbReference type="ARBA" id="ARBA00004651"/>
    </source>
</evidence>
<feature type="transmembrane region" description="Helical" evidence="6">
    <location>
        <begin position="624"/>
        <end position="648"/>
    </location>
</feature>
<dbReference type="InterPro" id="IPR003838">
    <property type="entry name" value="ABC3_permease_C"/>
</dbReference>
<dbReference type="PANTHER" id="PTHR46795:SF3">
    <property type="entry name" value="ABC TRANSPORTER PERMEASE"/>
    <property type="match status" value="1"/>
</dbReference>
<dbReference type="PIRSF" id="PIRSF018968">
    <property type="entry name" value="ABC_permease_BceB"/>
    <property type="match status" value="1"/>
</dbReference>
<evidence type="ECO:0000256" key="6">
    <source>
        <dbReference type="PIRNR" id="PIRNR018968"/>
    </source>
</evidence>
<feature type="transmembrane region" description="Helical" evidence="6">
    <location>
        <begin position="21"/>
        <end position="38"/>
    </location>
</feature>
<dbReference type="AlphaFoldDB" id="A0A1M6N397"/>
<keyword evidence="6" id="KW-0813">Transport</keyword>
<dbReference type="EMBL" id="FQZO01000010">
    <property type="protein sequence ID" value="SHJ90145.1"/>
    <property type="molecule type" value="Genomic_DNA"/>
</dbReference>
<accession>A0A1M6N397</accession>
<evidence type="ECO:0000256" key="5">
    <source>
        <dbReference type="ARBA" id="ARBA00023136"/>
    </source>
</evidence>
<sequence>MSKMFYQKLAVTNIKKNGRTYFPYILTCICTIAMFYIMHFISVNDGLNSMSGGSQLKMILILGTYVIGFFSVIFLFYTNSFLIKRRKKELGLYNILGMEKKHIAKVLTWETFFVCIISMTLGLFLGIAVSKLMFLVLLKILNFKVPMGFYISTNSLIKTVILFGLIFILTLMNNLRQIHLAKPVELLKGGEVGEKEPKTKWILTLIGVLSLGAGYYIALTTESPLAALNMFFLAVILVMIGTWALFTAGSIALLKMLRKNKGFYYKTNNFINVSGMIYRMKQNAVGLANICILSTTVLVMVSTTVSMYIGMEDVLRTRYPRNISISAKNVSKEKAESINNLIKEQADKDNIAVKNIVKYRSLSLAMIQDKNSFTDNRNGMKNINNLGFLEFIPLSEYNAVENKSISLKENEVLLFTYRGKIAEDSINVLGNEFKIKERINNMTVDGIASAVVSNGYFIIVPDEKTIEKIYTSSTEAEGNMGELSYYFAFDTDGNAEKEIALTSEINSRIKQLSIDGYCEGLEESRESFFSVYGGLFFLGIFLGALFIMATVLIIYYKQISEGYDDRERFEIMKKVGMSKEEIKKSIGSQVLMVFFLPLVTAIIHIAFAFKVITKLLAVLNLTNITLFVLCTAGTIFVFAIFYAIVYILTSKVYYKIVS</sequence>
<organism evidence="8 9">
    <name type="scientific">Clostridium amylolyticum</name>
    <dbReference type="NCBI Taxonomy" id="1121298"/>
    <lineage>
        <taxon>Bacteria</taxon>
        <taxon>Bacillati</taxon>
        <taxon>Bacillota</taxon>
        <taxon>Clostridia</taxon>
        <taxon>Eubacteriales</taxon>
        <taxon>Clostridiaceae</taxon>
        <taxon>Clostridium</taxon>
    </lineage>
</organism>
<evidence type="ECO:0000256" key="3">
    <source>
        <dbReference type="ARBA" id="ARBA00022692"/>
    </source>
</evidence>
<evidence type="ECO:0000256" key="4">
    <source>
        <dbReference type="ARBA" id="ARBA00022989"/>
    </source>
</evidence>
<name>A0A1M6N397_9CLOT</name>
<gene>
    <name evidence="8" type="ORF">SAMN05444401_0067</name>
</gene>